<evidence type="ECO:0000256" key="1">
    <source>
        <dbReference type="SAM" id="Phobius"/>
    </source>
</evidence>
<reference evidence="2 3" key="1">
    <citation type="journal article" date="2013" name="PLoS ONE">
        <title>The first genomic and proteomic characterization of a deep-sea sulfate reducer: insights into the piezophilic lifestyle of Desulfovibrio piezophilus.</title>
        <authorList>
            <person name="Pradel N."/>
            <person name="Ji B."/>
            <person name="Gimenez G."/>
            <person name="Talla E."/>
            <person name="Lenoble P."/>
            <person name="Garel M."/>
            <person name="Tamburini C."/>
            <person name="Fourquet P."/>
            <person name="Lebrun R."/>
            <person name="Bertin P."/>
            <person name="Denis Y."/>
            <person name="Pophillat M."/>
            <person name="Barbe V."/>
            <person name="Ollivier B."/>
            <person name="Dolla A."/>
        </authorList>
    </citation>
    <scope>NUCLEOTIDE SEQUENCE [LARGE SCALE GENOMIC DNA]</scope>
    <source>
        <strain evidence="3">DSM 10523 / SB164P1</strain>
    </source>
</reference>
<sequence length="83" mass="10057">MKIRPLRQYDARAFSFWGCFLSLHIRPTFLIDAIMLFERARERFLSLSQRVFRVINSAIFYFVLTENKLRAQGIVRERRMEGR</sequence>
<keyword evidence="1" id="KW-1133">Transmembrane helix</keyword>
<evidence type="ECO:0000313" key="3">
    <source>
        <dbReference type="Proteomes" id="UP000011724"/>
    </source>
</evidence>
<feature type="transmembrane region" description="Helical" evidence="1">
    <location>
        <begin position="14"/>
        <end position="37"/>
    </location>
</feature>
<keyword evidence="1" id="KW-0472">Membrane</keyword>
<dbReference type="PATRIC" id="fig|879567.3.peg.2175"/>
<gene>
    <name evidence="2" type="ordered locus">BN4_12046</name>
</gene>
<organism evidence="2 3">
    <name type="scientific">Pseudodesulfovibrio piezophilus (strain DSM 21447 / JCM 15486 / C1TLV30)</name>
    <name type="common">Desulfovibrio piezophilus</name>
    <dbReference type="NCBI Taxonomy" id="1322246"/>
    <lineage>
        <taxon>Bacteria</taxon>
        <taxon>Pseudomonadati</taxon>
        <taxon>Thermodesulfobacteriota</taxon>
        <taxon>Desulfovibrionia</taxon>
        <taxon>Desulfovibrionales</taxon>
        <taxon>Desulfovibrionaceae</taxon>
    </lineage>
</organism>
<accession>M1WKA9</accession>
<reference evidence="3" key="2">
    <citation type="journal article" date="2013" name="Stand. Genomic Sci.">
        <title>Complete genome sequence of Desulfocapsa sulfexigens, a marine deltaproteobacterium specialized in disproportionating inorganic sulfur compounds.</title>
        <authorList>
            <person name="Finster K.W."/>
            <person name="Kjeldsen K.U."/>
            <person name="Kube M."/>
            <person name="Reinhardt R."/>
            <person name="Mussmann M."/>
            <person name="Amann R."/>
            <person name="Schreiber L."/>
        </authorList>
    </citation>
    <scope>NUCLEOTIDE SEQUENCE [LARGE SCALE GENOMIC DNA]</scope>
    <source>
        <strain evidence="3">DSM 10523 / SB164P1</strain>
    </source>
</reference>
<dbReference type="KEGG" id="dpi:BN4_12046"/>
<keyword evidence="1" id="KW-0812">Transmembrane</keyword>
<protein>
    <submittedName>
        <fullName evidence="2">Uncharacterized protein</fullName>
    </submittedName>
</protein>
<dbReference type="Proteomes" id="UP000011724">
    <property type="component" value="Chromosome"/>
</dbReference>
<name>M1WKA9_PSEP2</name>
<evidence type="ECO:0000313" key="2">
    <source>
        <dbReference type="EMBL" id="CCH49281.1"/>
    </source>
</evidence>
<dbReference type="HOGENOM" id="CLU_2537116_0_0_7"/>
<dbReference type="STRING" id="1322246.BN4_12046"/>
<keyword evidence="3" id="KW-1185">Reference proteome</keyword>
<dbReference type="EMBL" id="FO203427">
    <property type="protein sequence ID" value="CCH49281.1"/>
    <property type="molecule type" value="Genomic_DNA"/>
</dbReference>
<proteinExistence type="predicted"/>
<dbReference type="AlphaFoldDB" id="M1WKA9"/>